<sequence length="163" mass="18710">MILMMIIPELNKLQQNFLLPFLLYRKKKKRKAIDRQNDFLKLCSEALSKDDIDEYDAIGINVASKLKRMDPTQSIHADLLINKVLTQGLLGNLTSEFDICNKSTVQQHFENQNLSQIPTNFSNYSYNYDRPTSNSTTISSPSPSIQDNINTISIEKYPTSYIQ</sequence>
<accession>A0A8B8GC49</accession>
<evidence type="ECO:0000313" key="2">
    <source>
        <dbReference type="RefSeq" id="XP_025420503.1"/>
    </source>
</evidence>
<keyword evidence="1" id="KW-1185">Reference proteome</keyword>
<evidence type="ECO:0000313" key="1">
    <source>
        <dbReference type="Proteomes" id="UP000694846"/>
    </source>
</evidence>
<proteinExistence type="predicted"/>
<protein>
    <submittedName>
        <fullName evidence="2">Uncharacterized protein LOC112690666</fullName>
    </submittedName>
</protein>
<dbReference type="Proteomes" id="UP000694846">
    <property type="component" value="Unplaced"/>
</dbReference>
<dbReference type="OrthoDB" id="6628124at2759"/>
<name>A0A8B8GC49_9HEMI</name>
<dbReference type="GeneID" id="112690666"/>
<gene>
    <name evidence="2" type="primary">LOC112690666</name>
</gene>
<organism evidence="1 2">
    <name type="scientific">Sipha flava</name>
    <name type="common">yellow sugarcane aphid</name>
    <dbReference type="NCBI Taxonomy" id="143950"/>
    <lineage>
        <taxon>Eukaryota</taxon>
        <taxon>Metazoa</taxon>
        <taxon>Ecdysozoa</taxon>
        <taxon>Arthropoda</taxon>
        <taxon>Hexapoda</taxon>
        <taxon>Insecta</taxon>
        <taxon>Pterygota</taxon>
        <taxon>Neoptera</taxon>
        <taxon>Paraneoptera</taxon>
        <taxon>Hemiptera</taxon>
        <taxon>Sternorrhyncha</taxon>
        <taxon>Aphidomorpha</taxon>
        <taxon>Aphidoidea</taxon>
        <taxon>Aphididae</taxon>
        <taxon>Sipha</taxon>
    </lineage>
</organism>
<reference evidence="2" key="1">
    <citation type="submission" date="2025-08" db="UniProtKB">
        <authorList>
            <consortium name="RefSeq"/>
        </authorList>
    </citation>
    <scope>IDENTIFICATION</scope>
    <source>
        <tissue evidence="2">Whole body</tissue>
    </source>
</reference>
<dbReference type="AlphaFoldDB" id="A0A8B8GC49"/>
<dbReference type="RefSeq" id="XP_025420503.1">
    <property type="nucleotide sequence ID" value="XM_025564718.1"/>
</dbReference>